<feature type="transmembrane region" description="Helical" evidence="7">
    <location>
        <begin position="175"/>
        <end position="193"/>
    </location>
</feature>
<evidence type="ECO:0000313" key="8">
    <source>
        <dbReference type="EMBL" id="HEB96288.1"/>
    </source>
</evidence>
<feature type="transmembrane region" description="Helical" evidence="7">
    <location>
        <begin position="404"/>
        <end position="424"/>
    </location>
</feature>
<evidence type="ECO:0000256" key="6">
    <source>
        <dbReference type="ARBA" id="ARBA00023136"/>
    </source>
</evidence>
<dbReference type="InterPro" id="IPR022324">
    <property type="entry name" value="Bacilysin_exporter_BacE_put"/>
</dbReference>
<keyword evidence="2" id="KW-0813">Transport</keyword>
<sequence>MATRQFSLLASRRFLPLFIAQALGAFNDNVFKNALVILITYVLAERAGMDGRLMVTAAAGIFILPFFLFSATAGQLADRYDKAMLIRRVKLLELVLMLAAAAGFWLRDVTWLMLVLFLMGSQSALFGPLKYGILPEQLQQRELVGGNGLIQAATFLAILLGTLVGGLLVMADGGIVIISGTIVAIAAAGWFAARFIPPTPPAAPDLAIDPNFLRQTWRILVYSAASREIFVPVLGVSWFWLVGATFLAQVPTYGKLHLGGDEGVVTLLLLAFSVGIGIGSLVCERLLRGEVSGRLAPFGALGISLFTLDLYLASNGLDAPAGRLIGAAEFIGQPGGWRVLLDVLLIAVAGGIYVVPLNAMIQARSPHSHLARNIAALNIMNSLFMVVSALLSGIALAAGMTIPGLFLALGVLNLGVTVYAYLYYRRVSA</sequence>
<comment type="caution">
    <text evidence="8">The sequence shown here is derived from an EMBL/GenBank/DDBJ whole genome shotgun (WGS) entry which is preliminary data.</text>
</comment>
<reference evidence="8" key="1">
    <citation type="journal article" date="2020" name="mSystems">
        <title>Genome- and Community-Level Interaction Insights into Carbon Utilization and Element Cycling Functions of Hydrothermarchaeota in Hydrothermal Sediment.</title>
        <authorList>
            <person name="Zhou Z."/>
            <person name="Liu Y."/>
            <person name="Xu W."/>
            <person name="Pan J."/>
            <person name="Luo Z.H."/>
            <person name="Li M."/>
        </authorList>
    </citation>
    <scope>NUCLEOTIDE SEQUENCE [LARGE SCALE GENOMIC DNA]</scope>
    <source>
        <strain evidence="8">HyVt-443</strain>
    </source>
</reference>
<feature type="transmembrane region" description="Helical" evidence="7">
    <location>
        <begin position="339"/>
        <end position="361"/>
    </location>
</feature>
<evidence type="ECO:0000256" key="1">
    <source>
        <dbReference type="ARBA" id="ARBA00004651"/>
    </source>
</evidence>
<name>A0A831W5D0_9GAMM</name>
<dbReference type="InterPro" id="IPR036259">
    <property type="entry name" value="MFS_trans_sf"/>
</dbReference>
<dbReference type="Gene3D" id="1.20.1250.20">
    <property type="entry name" value="MFS general substrate transporter like domains"/>
    <property type="match status" value="1"/>
</dbReference>
<dbReference type="EMBL" id="DRKP01000085">
    <property type="protein sequence ID" value="HEB96288.1"/>
    <property type="molecule type" value="Genomic_DNA"/>
</dbReference>
<feature type="transmembrane region" description="Helical" evidence="7">
    <location>
        <begin position="295"/>
        <end position="314"/>
    </location>
</feature>
<feature type="transmembrane region" description="Helical" evidence="7">
    <location>
        <begin position="263"/>
        <end position="283"/>
    </location>
</feature>
<feature type="transmembrane region" description="Helical" evidence="7">
    <location>
        <begin position="111"/>
        <end position="129"/>
    </location>
</feature>
<dbReference type="Pfam" id="PF07690">
    <property type="entry name" value="MFS_1"/>
    <property type="match status" value="1"/>
</dbReference>
<keyword evidence="6 7" id="KW-0472">Membrane</keyword>
<dbReference type="PANTHER" id="PTHR43266">
    <property type="entry name" value="MACROLIDE-EFFLUX PROTEIN"/>
    <property type="match status" value="1"/>
</dbReference>
<dbReference type="GO" id="GO:0005886">
    <property type="term" value="C:plasma membrane"/>
    <property type="evidence" value="ECO:0007669"/>
    <property type="project" value="UniProtKB-SubCell"/>
</dbReference>
<dbReference type="CDD" id="cd06173">
    <property type="entry name" value="MFS_MefA_like"/>
    <property type="match status" value="1"/>
</dbReference>
<dbReference type="Proteomes" id="UP000886251">
    <property type="component" value="Unassembled WGS sequence"/>
</dbReference>
<evidence type="ECO:0000256" key="5">
    <source>
        <dbReference type="ARBA" id="ARBA00022989"/>
    </source>
</evidence>
<feature type="transmembrane region" description="Helical" evidence="7">
    <location>
        <begin position="89"/>
        <end position="105"/>
    </location>
</feature>
<feature type="transmembrane region" description="Helical" evidence="7">
    <location>
        <begin position="373"/>
        <end position="398"/>
    </location>
</feature>
<keyword evidence="4 7" id="KW-0812">Transmembrane</keyword>
<dbReference type="PRINTS" id="PR01988">
    <property type="entry name" value="EXPORTERBACE"/>
</dbReference>
<keyword evidence="5 7" id="KW-1133">Transmembrane helix</keyword>
<feature type="transmembrane region" description="Helical" evidence="7">
    <location>
        <begin position="149"/>
        <end position="169"/>
    </location>
</feature>
<keyword evidence="3" id="KW-1003">Cell membrane</keyword>
<evidence type="ECO:0000256" key="3">
    <source>
        <dbReference type="ARBA" id="ARBA00022475"/>
    </source>
</evidence>
<gene>
    <name evidence="8" type="ORF">ENI96_07640</name>
</gene>
<proteinExistence type="predicted"/>
<dbReference type="InterPro" id="IPR011701">
    <property type="entry name" value="MFS"/>
</dbReference>
<evidence type="ECO:0000256" key="7">
    <source>
        <dbReference type="SAM" id="Phobius"/>
    </source>
</evidence>
<dbReference type="AlphaFoldDB" id="A0A831W5D0"/>
<feature type="transmembrane region" description="Helical" evidence="7">
    <location>
        <begin position="54"/>
        <end position="77"/>
    </location>
</feature>
<dbReference type="PANTHER" id="PTHR43266:SF2">
    <property type="entry name" value="MAJOR FACILITATOR SUPERFAMILY (MFS) PROFILE DOMAIN-CONTAINING PROTEIN"/>
    <property type="match status" value="1"/>
</dbReference>
<accession>A0A831W5D0</accession>
<protein>
    <submittedName>
        <fullName evidence="8">MFS transporter</fullName>
    </submittedName>
</protein>
<organism evidence="8">
    <name type="scientific">Sedimenticola thiotaurini</name>
    <dbReference type="NCBI Taxonomy" id="1543721"/>
    <lineage>
        <taxon>Bacteria</taxon>
        <taxon>Pseudomonadati</taxon>
        <taxon>Pseudomonadota</taxon>
        <taxon>Gammaproteobacteria</taxon>
        <taxon>Chromatiales</taxon>
        <taxon>Sedimenticolaceae</taxon>
        <taxon>Sedimenticola</taxon>
    </lineage>
</organism>
<evidence type="ECO:0000256" key="2">
    <source>
        <dbReference type="ARBA" id="ARBA00022448"/>
    </source>
</evidence>
<dbReference type="SUPFAM" id="SSF103473">
    <property type="entry name" value="MFS general substrate transporter"/>
    <property type="match status" value="1"/>
</dbReference>
<evidence type="ECO:0000256" key="4">
    <source>
        <dbReference type="ARBA" id="ARBA00022692"/>
    </source>
</evidence>
<dbReference type="GO" id="GO:0022857">
    <property type="term" value="F:transmembrane transporter activity"/>
    <property type="evidence" value="ECO:0007669"/>
    <property type="project" value="InterPro"/>
</dbReference>
<comment type="subcellular location">
    <subcellularLocation>
        <location evidence="1">Cell membrane</location>
        <topology evidence="1">Multi-pass membrane protein</topology>
    </subcellularLocation>
</comment>
<feature type="transmembrane region" description="Helical" evidence="7">
    <location>
        <begin position="229"/>
        <end position="251"/>
    </location>
</feature>